<feature type="non-terminal residue" evidence="2">
    <location>
        <position position="1"/>
    </location>
</feature>
<name>G2WFN3_YEASK</name>
<feature type="region of interest" description="Disordered" evidence="1">
    <location>
        <begin position="1"/>
        <end position="42"/>
    </location>
</feature>
<comment type="caution">
    <text evidence="2">The sequence shown here is derived from an EMBL/GenBank/DDBJ whole genome shotgun (WGS) entry which is preliminary data.</text>
</comment>
<evidence type="ECO:0000256" key="1">
    <source>
        <dbReference type="SAM" id="MobiDB-lite"/>
    </source>
</evidence>
<organism evidence="2 3">
    <name type="scientific">Saccharomyces cerevisiae (strain Kyokai no. 7 / NBRC 101557)</name>
    <name type="common">Baker's yeast</name>
    <dbReference type="NCBI Taxonomy" id="721032"/>
    <lineage>
        <taxon>Eukaryota</taxon>
        <taxon>Fungi</taxon>
        <taxon>Dikarya</taxon>
        <taxon>Ascomycota</taxon>
        <taxon>Saccharomycotina</taxon>
        <taxon>Saccharomycetes</taxon>
        <taxon>Saccharomycetales</taxon>
        <taxon>Saccharomycetaceae</taxon>
        <taxon>Saccharomyces</taxon>
    </lineage>
</organism>
<feature type="compositionally biased region" description="Polar residues" evidence="1">
    <location>
        <begin position="29"/>
        <end position="42"/>
    </location>
</feature>
<reference evidence="2 3" key="1">
    <citation type="journal article" date="2011" name="DNA Res.">
        <title>Whole-genome sequencing of sake yeast Saccharomyces cerevisiae Kyokai no. 7.</title>
        <authorList>
            <person name="Akao T."/>
            <person name="Yashiro I."/>
            <person name="Hosoyama A."/>
            <person name="Kitagaki H."/>
            <person name="Horikawa H."/>
            <person name="Watanabe D."/>
            <person name="Akada R."/>
            <person name="Ando Y."/>
            <person name="Harashima S."/>
            <person name="Inoue T."/>
            <person name="Inoue Y."/>
            <person name="Kajiwara S."/>
            <person name="Kitamoto K."/>
            <person name="Kitamoto N."/>
            <person name="Kobayashi O."/>
            <person name="Kuhara S."/>
            <person name="Masubuchi T."/>
            <person name="Mizoguchi H."/>
            <person name="Nakao Y."/>
            <person name="Nakazato A."/>
            <person name="Namise M."/>
            <person name="Oba T."/>
            <person name="Ogata T."/>
            <person name="Ohta A."/>
            <person name="Sato M."/>
            <person name="Shibasaki S."/>
            <person name="Takatsume Y."/>
            <person name="Tanimoto S."/>
            <person name="Tsuboi H."/>
            <person name="Nishimura A."/>
            <person name="Yoda K."/>
            <person name="Ishikawa T."/>
            <person name="Iwashita K."/>
            <person name="Fujita N."/>
            <person name="Shimoi H."/>
        </authorList>
    </citation>
    <scope>NUCLEOTIDE SEQUENCE [LARGE SCALE GENOMIC DNA]</scope>
    <source>
        <strain evidence="3">Kyokai no. 7 / NBRC 101557</strain>
    </source>
</reference>
<evidence type="ECO:0000313" key="2">
    <source>
        <dbReference type="EMBL" id="GAA23876.1"/>
    </source>
</evidence>
<accession>G2WFN3</accession>
<dbReference type="AlphaFoldDB" id="G2WFN3"/>
<dbReference type="Proteomes" id="UP000001608">
    <property type="component" value="Chromosome 8"/>
</dbReference>
<evidence type="ECO:0000313" key="3">
    <source>
        <dbReference type="Proteomes" id="UP000001608"/>
    </source>
</evidence>
<feature type="compositionally biased region" description="Basic residues" evidence="1">
    <location>
        <begin position="8"/>
        <end position="17"/>
    </location>
</feature>
<dbReference type="HOGENOM" id="CLU_3263281_0_0_1"/>
<sequence>TDESGHRTREKKSKRSSNKLSFIGEPDNDNSSVKNSVEMTDF</sequence>
<protein>
    <submittedName>
        <fullName evidence="2">K7_Yhr159wbp</fullName>
    </submittedName>
</protein>
<gene>
    <name evidence="2" type="primary">K7_YHR159Wb</name>
    <name evidence="2" type="ORF">SYK7_033041</name>
</gene>
<dbReference type="EMBL" id="DG000044">
    <property type="protein sequence ID" value="GAA23876.1"/>
    <property type="molecule type" value="Genomic_DNA"/>
</dbReference>
<proteinExistence type="predicted"/>